<reference evidence="2 3" key="1">
    <citation type="submission" date="2017-04" db="EMBL/GenBank/DDBJ databases">
        <title>Genomic insights into metabolism of Thermodesulfobium acidiphilum.</title>
        <authorList>
            <person name="Toshchakov S.V."/>
            <person name="Frolov E.N."/>
            <person name="Kublanov I.V."/>
            <person name="Samarov N.I."/>
            <person name="Novikov A."/>
            <person name="Lebedinsky A.V."/>
            <person name="Bonch-Osmolovskaya E.A."/>
            <person name="Chernyh N.A."/>
        </authorList>
    </citation>
    <scope>NUCLEOTIDE SEQUENCE [LARGE SCALE GENOMIC DNA]</scope>
    <source>
        <strain evidence="2 3">3127-1</strain>
    </source>
</reference>
<dbReference type="OrthoDB" id="9849073at2"/>
<feature type="transmembrane region" description="Helical" evidence="1">
    <location>
        <begin position="34"/>
        <end position="53"/>
    </location>
</feature>
<sequence length="116" mass="13412">MKRDYDLSFSEIESIKGLRTFELKNILINIKNNILIVLFSLFIILILVYGLYLRSDIISMSNEVDSIKTSIQRLETIKTQKTLEEANVFNAKVMQSVALKRGMSLPSEIEYIQINH</sequence>
<protein>
    <submittedName>
        <fullName evidence="2">Uncharacterized protein</fullName>
    </submittedName>
</protein>
<gene>
    <name evidence="2" type="ORF">TDSAC_0625</name>
</gene>
<name>A0A2R4W001_THEAF</name>
<dbReference type="RefSeq" id="WP_108308831.1">
    <property type="nucleotide sequence ID" value="NZ_CP020921.1"/>
</dbReference>
<evidence type="ECO:0000313" key="2">
    <source>
        <dbReference type="EMBL" id="AWB09998.1"/>
    </source>
</evidence>
<keyword evidence="1" id="KW-0812">Transmembrane</keyword>
<keyword evidence="1" id="KW-0472">Membrane</keyword>
<dbReference type="Proteomes" id="UP000244792">
    <property type="component" value="Chromosome"/>
</dbReference>
<dbReference type="KEGG" id="taci:TDSAC_0625"/>
<keyword evidence="1" id="KW-1133">Transmembrane helix</keyword>
<evidence type="ECO:0000313" key="3">
    <source>
        <dbReference type="Proteomes" id="UP000244792"/>
    </source>
</evidence>
<evidence type="ECO:0000256" key="1">
    <source>
        <dbReference type="SAM" id="Phobius"/>
    </source>
</evidence>
<dbReference type="AlphaFoldDB" id="A0A2R4W001"/>
<organism evidence="2 3">
    <name type="scientific">Thermodesulfobium acidiphilum</name>
    <dbReference type="NCBI Taxonomy" id="1794699"/>
    <lineage>
        <taxon>Bacteria</taxon>
        <taxon>Pseudomonadati</taxon>
        <taxon>Thermodesulfobiota</taxon>
        <taxon>Thermodesulfobiia</taxon>
        <taxon>Thermodesulfobiales</taxon>
        <taxon>Thermodesulfobiaceae</taxon>
        <taxon>Thermodesulfobium</taxon>
    </lineage>
</organism>
<keyword evidence="3" id="KW-1185">Reference proteome</keyword>
<dbReference type="EMBL" id="CP020921">
    <property type="protein sequence ID" value="AWB09998.1"/>
    <property type="molecule type" value="Genomic_DNA"/>
</dbReference>
<proteinExistence type="predicted"/>
<accession>A0A2R4W001</accession>